<evidence type="ECO:0000313" key="1">
    <source>
        <dbReference type="EMBL" id="MBE8591154.1"/>
    </source>
</evidence>
<dbReference type="RefSeq" id="WP_150760250.1">
    <property type="nucleotide sequence ID" value="NZ_JADDUM010000061.1"/>
</dbReference>
<protein>
    <submittedName>
        <fullName evidence="1">Uncharacterized protein</fullName>
    </submittedName>
</protein>
<sequence length="90" mass="9557">MANNRIDSISIIGNTATLTGYTSVPNARVYAAIAHVGTELGQTQAYANGAFTVTTRPLLPGNYKVVVRDLENGTVGNNQDWSNAVDFAIN</sequence>
<organism evidence="1 2">
    <name type="scientific">Pseudomonas cyclaminis</name>
    <dbReference type="NCBI Taxonomy" id="2781239"/>
    <lineage>
        <taxon>Bacteria</taxon>
        <taxon>Pseudomonadati</taxon>
        <taxon>Pseudomonadota</taxon>
        <taxon>Gammaproteobacteria</taxon>
        <taxon>Pseudomonadales</taxon>
        <taxon>Pseudomonadaceae</taxon>
        <taxon>Pseudomonas</taxon>
    </lineage>
</organism>
<dbReference type="EMBL" id="JADDUM010000061">
    <property type="protein sequence ID" value="MBE8591154.1"/>
    <property type="molecule type" value="Genomic_DNA"/>
</dbReference>
<reference evidence="1 2" key="1">
    <citation type="submission" date="2020-10" db="EMBL/GenBank/DDBJ databases">
        <title>The draft genomes of Cyclamen pathogen Pseudomonas sp.</title>
        <authorList>
            <person name="Fujikawa T."/>
            <person name="Sawada H."/>
        </authorList>
    </citation>
    <scope>NUCLEOTIDE SEQUENCE [LARGE SCALE GENOMIC DNA]</scope>
    <source>
        <strain evidence="1 2">MAFF 301449</strain>
    </source>
</reference>
<comment type="caution">
    <text evidence="1">The sequence shown here is derived from an EMBL/GenBank/DDBJ whole genome shotgun (WGS) entry which is preliminary data.</text>
</comment>
<evidence type="ECO:0000313" key="2">
    <source>
        <dbReference type="Proteomes" id="UP000613075"/>
    </source>
</evidence>
<proteinExistence type="predicted"/>
<gene>
    <name evidence="1" type="ORF">IQK56_09550</name>
</gene>
<dbReference type="Proteomes" id="UP000613075">
    <property type="component" value="Unassembled WGS sequence"/>
</dbReference>
<name>A0ABR9SS56_9PSED</name>
<accession>A0ABR9SS56</accession>
<keyword evidence="2" id="KW-1185">Reference proteome</keyword>